<reference evidence="18 19" key="1">
    <citation type="submission" date="2023-07" db="EMBL/GenBank/DDBJ databases">
        <title>Genomic Encyclopedia of Type Strains, Phase IV (KMG-IV): sequencing the most valuable type-strain genomes for metagenomic binning, comparative biology and taxonomic classification.</title>
        <authorList>
            <person name="Goeker M."/>
        </authorList>
    </citation>
    <scope>NUCLEOTIDE SEQUENCE [LARGE SCALE GENOMIC DNA]</scope>
    <source>
        <strain evidence="18 19">DSM 17273</strain>
    </source>
</reference>
<evidence type="ECO:0000256" key="9">
    <source>
        <dbReference type="ARBA" id="ARBA00023125"/>
    </source>
</evidence>
<dbReference type="GO" id="GO:0000725">
    <property type="term" value="P:recombinational repair"/>
    <property type="evidence" value="ECO:0007669"/>
    <property type="project" value="TreeGrafter"/>
</dbReference>
<keyword evidence="10" id="KW-0234">DNA repair</keyword>
<accession>A0AA90TXF5</accession>
<keyword evidence="4" id="KW-0227">DNA damage</keyword>
<evidence type="ECO:0000313" key="19">
    <source>
        <dbReference type="Proteomes" id="UP001185015"/>
    </source>
</evidence>
<dbReference type="SUPFAM" id="SSF52540">
    <property type="entry name" value="P-loop containing nucleoside triphosphate hydrolases"/>
    <property type="match status" value="1"/>
</dbReference>
<protein>
    <recommendedName>
        <fullName evidence="13">DNA 3'-5' helicase</fullName>
        <ecNumber evidence="13">5.6.2.4</ecNumber>
    </recommendedName>
</protein>
<dbReference type="RefSeq" id="WP_270096520.1">
    <property type="nucleotide sequence ID" value="NZ_JAQFFK010000003.1"/>
</dbReference>
<comment type="similarity">
    <text evidence="1">Belongs to the helicase family. UvrD subfamily.</text>
</comment>
<keyword evidence="11" id="KW-0413">Isomerase</keyword>
<dbReference type="Pfam" id="PF00580">
    <property type="entry name" value="UvrD-helicase"/>
    <property type="match status" value="1"/>
</dbReference>
<keyword evidence="3 15" id="KW-0547">Nucleotide-binding</keyword>
<feature type="domain" description="UvrD-like helicase ATP-binding" evidence="16">
    <location>
        <begin position="4"/>
        <end position="302"/>
    </location>
</feature>
<evidence type="ECO:0000256" key="3">
    <source>
        <dbReference type="ARBA" id="ARBA00022741"/>
    </source>
</evidence>
<evidence type="ECO:0000256" key="7">
    <source>
        <dbReference type="ARBA" id="ARBA00022839"/>
    </source>
</evidence>
<comment type="catalytic activity">
    <reaction evidence="12">
        <text>Couples ATP hydrolysis with the unwinding of duplex DNA by translocating in the 3'-5' direction.</text>
        <dbReference type="EC" id="5.6.2.4"/>
    </reaction>
</comment>
<comment type="catalytic activity">
    <reaction evidence="14">
        <text>ATP + H2O = ADP + phosphate + H(+)</text>
        <dbReference type="Rhea" id="RHEA:13065"/>
        <dbReference type="ChEBI" id="CHEBI:15377"/>
        <dbReference type="ChEBI" id="CHEBI:15378"/>
        <dbReference type="ChEBI" id="CHEBI:30616"/>
        <dbReference type="ChEBI" id="CHEBI:43474"/>
        <dbReference type="ChEBI" id="CHEBI:456216"/>
        <dbReference type="EC" id="5.6.2.4"/>
    </reaction>
</comment>
<keyword evidence="9" id="KW-0238">DNA-binding</keyword>
<gene>
    <name evidence="18" type="ORF">J2750_000083</name>
</gene>
<dbReference type="GO" id="GO:0003677">
    <property type="term" value="F:DNA binding"/>
    <property type="evidence" value="ECO:0007669"/>
    <property type="project" value="UniProtKB-KW"/>
</dbReference>
<dbReference type="InterPro" id="IPR027417">
    <property type="entry name" value="P-loop_NTPase"/>
</dbReference>
<dbReference type="EMBL" id="JAVDQI010000001">
    <property type="protein sequence ID" value="MDR6221651.1"/>
    <property type="molecule type" value="Genomic_DNA"/>
</dbReference>
<dbReference type="InterPro" id="IPR000212">
    <property type="entry name" value="DNA_helicase_UvrD/REP"/>
</dbReference>
<organism evidence="18 19">
    <name type="scientific">Methanococcoides alaskense</name>
    <dbReference type="NCBI Taxonomy" id="325778"/>
    <lineage>
        <taxon>Archaea</taxon>
        <taxon>Methanobacteriati</taxon>
        <taxon>Methanobacteriota</taxon>
        <taxon>Stenosarchaea group</taxon>
        <taxon>Methanomicrobia</taxon>
        <taxon>Methanosarcinales</taxon>
        <taxon>Methanosarcinaceae</taxon>
        <taxon>Methanococcoides</taxon>
    </lineage>
</organism>
<dbReference type="SUPFAM" id="SSF52980">
    <property type="entry name" value="Restriction endonuclease-like"/>
    <property type="match status" value="1"/>
</dbReference>
<dbReference type="InterPro" id="IPR011604">
    <property type="entry name" value="PDDEXK-like_dom_sf"/>
</dbReference>
<dbReference type="EC" id="5.6.2.4" evidence="13"/>
<evidence type="ECO:0000259" key="17">
    <source>
        <dbReference type="PROSITE" id="PS51217"/>
    </source>
</evidence>
<dbReference type="Gene3D" id="3.40.50.300">
    <property type="entry name" value="P-loop containing nucleotide triphosphate hydrolases"/>
    <property type="match status" value="2"/>
</dbReference>
<dbReference type="Pfam" id="PF12705">
    <property type="entry name" value="PDDEXK_1"/>
    <property type="match status" value="1"/>
</dbReference>
<proteinExistence type="inferred from homology"/>
<keyword evidence="7" id="KW-0269">Exonuclease</keyword>
<evidence type="ECO:0000256" key="12">
    <source>
        <dbReference type="ARBA" id="ARBA00034617"/>
    </source>
</evidence>
<keyword evidence="2" id="KW-0540">Nuclease</keyword>
<evidence type="ECO:0000256" key="15">
    <source>
        <dbReference type="PROSITE-ProRule" id="PRU00560"/>
    </source>
</evidence>
<dbReference type="Gene3D" id="3.90.320.10">
    <property type="match status" value="1"/>
</dbReference>
<dbReference type="InterPro" id="IPR014016">
    <property type="entry name" value="UvrD-like_ATP-bd"/>
</dbReference>
<evidence type="ECO:0000256" key="1">
    <source>
        <dbReference type="ARBA" id="ARBA00009922"/>
    </source>
</evidence>
<dbReference type="InterPro" id="IPR011335">
    <property type="entry name" value="Restrct_endonuc-II-like"/>
</dbReference>
<dbReference type="PROSITE" id="PS51198">
    <property type="entry name" value="UVRD_HELICASE_ATP_BIND"/>
    <property type="match status" value="1"/>
</dbReference>
<keyword evidence="5 15" id="KW-0378">Hydrolase</keyword>
<evidence type="ECO:0000256" key="11">
    <source>
        <dbReference type="ARBA" id="ARBA00023235"/>
    </source>
</evidence>
<evidence type="ECO:0000256" key="13">
    <source>
        <dbReference type="ARBA" id="ARBA00034808"/>
    </source>
</evidence>
<evidence type="ECO:0000256" key="14">
    <source>
        <dbReference type="ARBA" id="ARBA00048988"/>
    </source>
</evidence>
<dbReference type="InterPro" id="IPR038726">
    <property type="entry name" value="PDDEXK_AddAB-type"/>
</dbReference>
<keyword evidence="8 15" id="KW-0067">ATP-binding</keyword>
<dbReference type="PANTHER" id="PTHR11070">
    <property type="entry name" value="UVRD / RECB / PCRA DNA HELICASE FAMILY MEMBER"/>
    <property type="match status" value="1"/>
</dbReference>
<dbReference type="GO" id="GO:0004527">
    <property type="term" value="F:exonuclease activity"/>
    <property type="evidence" value="ECO:0007669"/>
    <property type="project" value="UniProtKB-KW"/>
</dbReference>
<dbReference type="PROSITE" id="PS51217">
    <property type="entry name" value="UVRD_HELICASE_CTER"/>
    <property type="match status" value="1"/>
</dbReference>
<evidence type="ECO:0000313" key="18">
    <source>
        <dbReference type="EMBL" id="MDR6221651.1"/>
    </source>
</evidence>
<sequence length="1020" mass="116491">MTSKGLNKGQSKAVDYTSGPLLILAGPGSGKTLTIAEKVVKLIKDGTAPERTLALTFSEKAAGEMQERIEKQIGTDSGITVSTFHSFCNDLIRDFSLHLGINHNVKLIPKEHAYVWGMNNIDSFGLEYIEIPTHPYDLISSMLEGVSQFHDHLITPSELQDHVTHRLTNEPDLHESVIDRLQMLSDLTKFYEHYQQYKKDNNFIDFDDMINIACNLLKDNEIVRNQVRDRYDYILVDEFQDTNYAQLFLIHLIADGDNLTCVADDDQCIYRFRGAYLSNITQLQDYYNSLEKIPLEINYRSTSQIVEVSQQLIRNNPERQVKDLVSHNGDGDKVMVVKTPDEINEADWVADEIKKLVTEGKLEPNDIYVLTRKRADGQKFNDALKSRMIPVEYVGSLQLTSYPIIQEALAYICVVSDPFNNGISFAKIFAREGVTEHNLQKINLLARKLSRKYKLAGDGIYLALCDHFDEIDITQKSLVNTILGRVQHLLDFKKNHLPSDTVKYLLMEDTDLYRSQMQDDDTNSRKNIHLLNSLVKMVKDLELVDGGSNFDTAMEYVDLVFGIDVADGESSEENTVKVMTIHQSKGKEAKAVFVCDMAARHLPLQHMKKTFTVPSQLAKGVQRDEIEGILHMEEERRLAYVAMTRAREHLYLVFPDKYSGNKRSVKPSAFLDQIEYLSNPQIEYIETTASTVTAGPDLKSPLEVKKDEFQRLVSIYSRQGQVKEAMEALVVLAQLREVETHGNLATFDLKNLLRVNPKEPKELEDLIDNRVPPLVDLDMRFSASKIKEYIDCPLRFKYNSILNIPTPQMSFFQVGTSVHSVYEQMSKLKMQGESIDMKLANKTLDDSWDGSVFSSDTQEKQEHGKMKEMIEFWFELEKECKDETISVEEWFELEIDGHSFGGFIDRIDQTPDGEYVVIDYKTGKTTTPKKKLKEDVQIALYCLAVKEKYGKLPVQAGHLYVNPNVQELRLVDVVEEEVEAVVGRIKETVNSIMDEDFEVKDKPNCYWCNYGGICSWVNGK</sequence>
<dbReference type="PANTHER" id="PTHR11070:SF2">
    <property type="entry name" value="ATP-DEPENDENT DNA HELICASE SRS2"/>
    <property type="match status" value="1"/>
</dbReference>
<feature type="domain" description="UvrD-like helicase C-terminal" evidence="17">
    <location>
        <begin position="303"/>
        <end position="586"/>
    </location>
</feature>
<evidence type="ECO:0000256" key="8">
    <source>
        <dbReference type="ARBA" id="ARBA00022840"/>
    </source>
</evidence>
<dbReference type="GO" id="GO:0043138">
    <property type="term" value="F:3'-5' DNA helicase activity"/>
    <property type="evidence" value="ECO:0007669"/>
    <property type="project" value="UniProtKB-EC"/>
</dbReference>
<evidence type="ECO:0000256" key="10">
    <source>
        <dbReference type="ARBA" id="ARBA00023204"/>
    </source>
</evidence>
<dbReference type="InterPro" id="IPR014017">
    <property type="entry name" value="DNA_helicase_UvrD-like_C"/>
</dbReference>
<keyword evidence="19" id="KW-1185">Reference proteome</keyword>
<evidence type="ECO:0000259" key="16">
    <source>
        <dbReference type="PROSITE" id="PS51198"/>
    </source>
</evidence>
<dbReference type="Proteomes" id="UP001185015">
    <property type="component" value="Unassembled WGS sequence"/>
</dbReference>
<evidence type="ECO:0000256" key="2">
    <source>
        <dbReference type="ARBA" id="ARBA00022722"/>
    </source>
</evidence>
<dbReference type="Gene3D" id="1.10.486.10">
    <property type="entry name" value="PCRA, domain 4"/>
    <property type="match status" value="1"/>
</dbReference>
<evidence type="ECO:0000256" key="4">
    <source>
        <dbReference type="ARBA" id="ARBA00022763"/>
    </source>
</evidence>
<dbReference type="CDD" id="cd17932">
    <property type="entry name" value="DEXQc_UvrD"/>
    <property type="match status" value="1"/>
</dbReference>
<keyword evidence="6 15" id="KW-0347">Helicase</keyword>
<dbReference type="Pfam" id="PF13361">
    <property type="entry name" value="UvrD_C"/>
    <property type="match status" value="1"/>
</dbReference>
<name>A0AA90TXF5_9EURY</name>
<evidence type="ECO:0000256" key="6">
    <source>
        <dbReference type="ARBA" id="ARBA00022806"/>
    </source>
</evidence>
<dbReference type="GO" id="GO:0005524">
    <property type="term" value="F:ATP binding"/>
    <property type="evidence" value="ECO:0007669"/>
    <property type="project" value="UniProtKB-UniRule"/>
</dbReference>
<dbReference type="Gene3D" id="1.10.10.160">
    <property type="match status" value="1"/>
</dbReference>
<dbReference type="AlphaFoldDB" id="A0AA90TXF5"/>
<evidence type="ECO:0000256" key="5">
    <source>
        <dbReference type="ARBA" id="ARBA00022801"/>
    </source>
</evidence>
<dbReference type="InterPro" id="IPR013986">
    <property type="entry name" value="DExx_box_DNA_helicase_dom_sf"/>
</dbReference>
<feature type="binding site" evidence="15">
    <location>
        <begin position="25"/>
        <end position="32"/>
    </location>
    <ligand>
        <name>ATP</name>
        <dbReference type="ChEBI" id="CHEBI:30616"/>
    </ligand>
</feature>
<comment type="caution">
    <text evidence="18">The sequence shown here is derived from an EMBL/GenBank/DDBJ whole genome shotgun (WGS) entry which is preliminary data.</text>
</comment>